<proteinExistence type="predicted"/>
<name>A0A6A6R8V9_9PEZI</name>
<dbReference type="AlphaFoldDB" id="A0A6A6R8V9"/>
<gene>
    <name evidence="1" type="ORF">BU16DRAFT_555487</name>
</gene>
<dbReference type="EMBL" id="MU004182">
    <property type="protein sequence ID" value="KAF2500981.1"/>
    <property type="molecule type" value="Genomic_DNA"/>
</dbReference>
<accession>A0A6A6R8V9</accession>
<keyword evidence="2" id="KW-1185">Reference proteome</keyword>
<dbReference type="OrthoDB" id="10687191at2759"/>
<sequence length="374" mass="40242">MAVMVGDESDVEEGTVVSVPEEVVLLLVSERLFVPVDNGVEAIEENSLEDEALAELLFTPAEGDTKDGENDVLKVELLGGPLLNVPDGDGENDDESSLEEGLPDGLLFGLLGGDTEGGEDTALEDDALLFDKRVGGIEIGEESMLEDEDALEVEIATERVVGIVVGIEDENPDAPPEVVADTEAGLMLLVMEELFDPEDDDVGDGEEAALGEIATEKVVGTVVEIDDGDPDALFEVVADTDAGLELLLMERLFVHTVEDARGDEENAAEDVMLDEVTTLGCVGVEEEIASLDRLLDTPEVDDSDEVEFEYILCERLSVVEVMLGDERPALDPVLVNEEIVTLVELLDTPDVKELPVISAVLKDRLPLEEEFPKL</sequence>
<protein>
    <submittedName>
        <fullName evidence="1">Uncharacterized protein</fullName>
    </submittedName>
</protein>
<evidence type="ECO:0000313" key="1">
    <source>
        <dbReference type="EMBL" id="KAF2500981.1"/>
    </source>
</evidence>
<organism evidence="1 2">
    <name type="scientific">Lophium mytilinum</name>
    <dbReference type="NCBI Taxonomy" id="390894"/>
    <lineage>
        <taxon>Eukaryota</taxon>
        <taxon>Fungi</taxon>
        <taxon>Dikarya</taxon>
        <taxon>Ascomycota</taxon>
        <taxon>Pezizomycotina</taxon>
        <taxon>Dothideomycetes</taxon>
        <taxon>Pleosporomycetidae</taxon>
        <taxon>Mytilinidiales</taxon>
        <taxon>Mytilinidiaceae</taxon>
        <taxon>Lophium</taxon>
    </lineage>
</organism>
<dbReference type="Proteomes" id="UP000799750">
    <property type="component" value="Unassembled WGS sequence"/>
</dbReference>
<reference evidence="1" key="1">
    <citation type="journal article" date="2020" name="Stud. Mycol.">
        <title>101 Dothideomycetes genomes: a test case for predicting lifestyles and emergence of pathogens.</title>
        <authorList>
            <person name="Haridas S."/>
            <person name="Albert R."/>
            <person name="Binder M."/>
            <person name="Bloem J."/>
            <person name="Labutti K."/>
            <person name="Salamov A."/>
            <person name="Andreopoulos B."/>
            <person name="Baker S."/>
            <person name="Barry K."/>
            <person name="Bills G."/>
            <person name="Bluhm B."/>
            <person name="Cannon C."/>
            <person name="Castanera R."/>
            <person name="Culley D."/>
            <person name="Daum C."/>
            <person name="Ezra D."/>
            <person name="Gonzalez J."/>
            <person name="Henrissat B."/>
            <person name="Kuo A."/>
            <person name="Liang C."/>
            <person name="Lipzen A."/>
            <person name="Lutzoni F."/>
            <person name="Magnuson J."/>
            <person name="Mondo S."/>
            <person name="Nolan M."/>
            <person name="Ohm R."/>
            <person name="Pangilinan J."/>
            <person name="Park H.-J."/>
            <person name="Ramirez L."/>
            <person name="Alfaro M."/>
            <person name="Sun H."/>
            <person name="Tritt A."/>
            <person name="Yoshinaga Y."/>
            <person name="Zwiers L.-H."/>
            <person name="Turgeon B."/>
            <person name="Goodwin S."/>
            <person name="Spatafora J."/>
            <person name="Crous P."/>
            <person name="Grigoriev I."/>
        </authorList>
    </citation>
    <scope>NUCLEOTIDE SEQUENCE</scope>
    <source>
        <strain evidence="1">CBS 269.34</strain>
    </source>
</reference>
<evidence type="ECO:0000313" key="2">
    <source>
        <dbReference type="Proteomes" id="UP000799750"/>
    </source>
</evidence>